<dbReference type="OrthoDB" id="5222339at2759"/>
<comment type="caution">
    <text evidence="2">The sequence shown here is derived from an EMBL/GenBank/DDBJ whole genome shotgun (WGS) entry which is preliminary data.</text>
</comment>
<dbReference type="AlphaFoldDB" id="A0A8H3I7R6"/>
<keyword evidence="3" id="KW-1185">Reference proteome</keyword>
<evidence type="ECO:0000256" key="1">
    <source>
        <dbReference type="SAM" id="MobiDB-lite"/>
    </source>
</evidence>
<proteinExistence type="predicted"/>
<gene>
    <name evidence="2" type="ORF">GOMPHAMPRED_000382</name>
</gene>
<feature type="compositionally biased region" description="Low complexity" evidence="1">
    <location>
        <begin position="1"/>
        <end position="12"/>
    </location>
</feature>
<organism evidence="2 3">
    <name type="scientific">Gomphillus americanus</name>
    <dbReference type="NCBI Taxonomy" id="1940652"/>
    <lineage>
        <taxon>Eukaryota</taxon>
        <taxon>Fungi</taxon>
        <taxon>Dikarya</taxon>
        <taxon>Ascomycota</taxon>
        <taxon>Pezizomycotina</taxon>
        <taxon>Lecanoromycetes</taxon>
        <taxon>OSLEUM clade</taxon>
        <taxon>Ostropomycetidae</taxon>
        <taxon>Ostropales</taxon>
        <taxon>Graphidaceae</taxon>
        <taxon>Gomphilloideae</taxon>
        <taxon>Gomphillus</taxon>
    </lineage>
</organism>
<evidence type="ECO:0008006" key="4">
    <source>
        <dbReference type="Google" id="ProtNLM"/>
    </source>
</evidence>
<name>A0A8H3I7R6_9LECA</name>
<sequence>MEQNNPSQSSNQGNDPDQAPPPASLPLYDRLGTFLTLQENISQTQKNVQSSTKTATSQHSPATISLLNLRLQSLHLGAPIWDITVEPGTEHSAQRFIGTLSIGQDLPEKINVSILEPGANPMGAGLPSKKDVKTKLAQKALDLLEGMPALLKSSDTSTTAVTKIKHGGDEDGINWIGRILESSTPPPRNSGPFPFGCTVDLAIPTSSLGPEIQSFAPYTTCKFPASDVLPTFPTKKGAKYHCSRLAGLELIKLGLIRKDGTLPPKSIIPPPQSHVASNEPTVSKFIPQRCEQLGLPPPHYEFTCPSGGDSSSVNAFVDCSAHFPSIFGLPDPLAVVRNVYGKKRAKEECARALVDMLDKVERWRLKGSGLWEES</sequence>
<dbReference type="Proteomes" id="UP000664169">
    <property type="component" value="Unassembled WGS sequence"/>
</dbReference>
<accession>A0A8H3I7R6</accession>
<protein>
    <recommendedName>
        <fullName evidence="4">DRBM domain-containing protein</fullName>
    </recommendedName>
</protein>
<dbReference type="EMBL" id="CAJPDQ010000001">
    <property type="protein sequence ID" value="CAF9903564.1"/>
    <property type="molecule type" value="Genomic_DNA"/>
</dbReference>
<reference evidence="2" key="1">
    <citation type="submission" date="2021-03" db="EMBL/GenBank/DDBJ databases">
        <authorList>
            <person name="Tagirdzhanova G."/>
        </authorList>
    </citation>
    <scope>NUCLEOTIDE SEQUENCE</scope>
</reference>
<evidence type="ECO:0000313" key="2">
    <source>
        <dbReference type="EMBL" id="CAF9903564.1"/>
    </source>
</evidence>
<evidence type="ECO:0000313" key="3">
    <source>
        <dbReference type="Proteomes" id="UP000664169"/>
    </source>
</evidence>
<feature type="region of interest" description="Disordered" evidence="1">
    <location>
        <begin position="1"/>
        <end position="27"/>
    </location>
</feature>